<dbReference type="AlphaFoldDB" id="A0A7X6IAW4"/>
<dbReference type="PANTHER" id="PTHR12558:SF13">
    <property type="entry name" value="CELL DIVISION CYCLE PROTEIN 27 HOMOLOG"/>
    <property type="match status" value="1"/>
</dbReference>
<feature type="repeat" description="TPR" evidence="1">
    <location>
        <begin position="408"/>
        <end position="441"/>
    </location>
</feature>
<feature type="repeat" description="TPR" evidence="1">
    <location>
        <begin position="81"/>
        <end position="114"/>
    </location>
</feature>
<dbReference type="SMART" id="SM00028">
    <property type="entry name" value="TPR"/>
    <property type="match status" value="15"/>
</dbReference>
<keyword evidence="4" id="KW-1185">Reference proteome</keyword>
<keyword evidence="2" id="KW-0732">Signal</keyword>
<feature type="repeat" description="TPR" evidence="1">
    <location>
        <begin position="156"/>
        <end position="189"/>
    </location>
</feature>
<sequence>MIKQIYVIMILLSLWSPFSWAQETPAEEEKTPSVEKEMKEKIPESRLKKRMEEGIRLMREKKWEEAIRLFEEIIKQSPQQEEIYFRLGVSYMELGRFPKAEEALKRAIRLNPEDIRPYFQLAGLYEQTQRLQEALDLYDRVIHVDPIGEGAQIGLFKKYLVQGILTARAGDFDGALRFFKSAAEIDPGNPDPHYNIGRVYQRKGEEAKAEEAFQKVIELAPQYQPAYLELGDLYQRQTRFQEALQAFIAAAQINPNTPGGRNAQAKIPFLQGILLAQSGRAEEALRAFQQALRISPDPAPIYFNIAQVYLRIGDFENAEAALNRTLEVDPRNQGAFLNLGILYERQGKLEEALRAYENARDVQPASPDGVNAAVSAHTVRGKRAIEAEKLDEALEEFKQAVALQPKNPANYFNLALLHVRRNELAEAAEAFDQVITLDPSEEDAYLPLAEILEKSGREQEAIEAYERLIALGPEPLATRAKLGLHLLKGVAFGKQLRYDDARAEFEAVIRLDPQEMRGYYNLALVQIKTNDPYAATENLKKVLEIDPKQTVIRFQLAKLYEELGRPYDALDLYQGGLEQEGVSPSLVEEFEERINVLFGTISFVYQVTYDSNINLSENEESDLKTEIFSQYQRFFLFGEGWRSGFRLTPSLTMFHRDQVSVFTGQVGLFGDWRRLQRGISYGYNFRVGLFEGSLSDRSHELFLDGFRPAGDSSTLSGSIRLRYFDSVDNDFNTIDSDIYDGIQPSISSSFSTDGILGGRLAVSGALYANLNTQEINDTAQSADDYAYVGFSPSISFDRPLIQGVILNLSYSYSYLHYLHPDSVLGEKRVSHAHAINGGVTVGLERGLQLYLRGSLLANRSNQPGIPPERQTAVTAEKVNSLSEYTKWLTTFGIRLLF</sequence>
<dbReference type="SUPFAM" id="SSF48452">
    <property type="entry name" value="TPR-like"/>
    <property type="match status" value="2"/>
</dbReference>
<feature type="repeat" description="TPR" evidence="1">
    <location>
        <begin position="265"/>
        <end position="298"/>
    </location>
</feature>
<feature type="signal peptide" evidence="2">
    <location>
        <begin position="1"/>
        <end position="21"/>
    </location>
</feature>
<proteinExistence type="predicted"/>
<dbReference type="PROSITE" id="PS50005">
    <property type="entry name" value="TPR"/>
    <property type="match status" value="12"/>
</dbReference>
<dbReference type="InterPro" id="IPR011990">
    <property type="entry name" value="TPR-like_helical_dom_sf"/>
</dbReference>
<feature type="repeat" description="TPR" evidence="1">
    <location>
        <begin position="115"/>
        <end position="148"/>
    </location>
</feature>
<feature type="chain" id="PRO_5030643365" evidence="2">
    <location>
        <begin position="22"/>
        <end position="897"/>
    </location>
</feature>
<dbReference type="Pfam" id="PF13181">
    <property type="entry name" value="TPR_8"/>
    <property type="match status" value="1"/>
</dbReference>
<dbReference type="InterPro" id="IPR019734">
    <property type="entry name" value="TPR_rpt"/>
</dbReference>
<feature type="repeat" description="TPR" evidence="1">
    <location>
        <begin position="374"/>
        <end position="407"/>
    </location>
</feature>
<dbReference type="PANTHER" id="PTHR12558">
    <property type="entry name" value="CELL DIVISION CYCLE 16,23,27"/>
    <property type="match status" value="1"/>
</dbReference>
<feature type="repeat" description="TPR" evidence="1">
    <location>
        <begin position="516"/>
        <end position="549"/>
    </location>
</feature>
<evidence type="ECO:0000313" key="3">
    <source>
        <dbReference type="EMBL" id="NKE70896.1"/>
    </source>
</evidence>
<feature type="repeat" description="TPR" evidence="1">
    <location>
        <begin position="333"/>
        <end position="366"/>
    </location>
</feature>
<evidence type="ECO:0000313" key="4">
    <source>
        <dbReference type="Proteomes" id="UP000534783"/>
    </source>
</evidence>
<protein>
    <submittedName>
        <fullName evidence="3">Tetratricopeptide repeat protein</fullName>
    </submittedName>
</protein>
<accession>A0A7X6IAW4</accession>
<dbReference type="PROSITE" id="PS50293">
    <property type="entry name" value="TPR_REGION"/>
    <property type="match status" value="4"/>
</dbReference>
<feature type="repeat" description="TPR" evidence="1">
    <location>
        <begin position="190"/>
        <end position="223"/>
    </location>
</feature>
<keyword evidence="1" id="KW-0802">TPR repeat</keyword>
<organism evidence="3 4">
    <name type="scientific">Candidatus Manganitrophus noduliformans</name>
    <dbReference type="NCBI Taxonomy" id="2606439"/>
    <lineage>
        <taxon>Bacteria</taxon>
        <taxon>Pseudomonadati</taxon>
        <taxon>Nitrospirota</taxon>
        <taxon>Nitrospiria</taxon>
        <taxon>Candidatus Troglogloeales</taxon>
        <taxon>Candidatus Manganitrophaceae</taxon>
        <taxon>Candidatus Manganitrophus</taxon>
    </lineage>
</organism>
<comment type="caution">
    <text evidence="3">The sequence shown here is derived from an EMBL/GenBank/DDBJ whole genome shotgun (WGS) entry which is preliminary data.</text>
</comment>
<dbReference type="Proteomes" id="UP000534783">
    <property type="component" value="Unassembled WGS sequence"/>
</dbReference>
<gene>
    <name evidence="3" type="ORF">MNODULE_09110</name>
</gene>
<evidence type="ECO:0000256" key="2">
    <source>
        <dbReference type="SAM" id="SignalP"/>
    </source>
</evidence>
<dbReference type="Pfam" id="PF13432">
    <property type="entry name" value="TPR_16"/>
    <property type="match status" value="2"/>
</dbReference>
<reference evidence="3 4" key="1">
    <citation type="journal article" date="2020" name="Nature">
        <title>Bacterial chemolithoautotrophy via manganese oxidation.</title>
        <authorList>
            <person name="Yu H."/>
            <person name="Leadbetter J.R."/>
        </authorList>
    </citation>
    <scope>NUCLEOTIDE SEQUENCE [LARGE SCALE GENOMIC DNA]</scope>
    <source>
        <strain evidence="3 4">Mn-1</strain>
    </source>
</reference>
<evidence type="ECO:0000256" key="1">
    <source>
        <dbReference type="PROSITE-ProRule" id="PRU00339"/>
    </source>
</evidence>
<feature type="repeat" description="TPR" evidence="1">
    <location>
        <begin position="224"/>
        <end position="257"/>
    </location>
</feature>
<name>A0A7X6IAW4_9BACT</name>
<dbReference type="Pfam" id="PF14559">
    <property type="entry name" value="TPR_19"/>
    <property type="match status" value="3"/>
</dbReference>
<dbReference type="Gene3D" id="1.25.40.10">
    <property type="entry name" value="Tetratricopeptide repeat domain"/>
    <property type="match status" value="5"/>
</dbReference>
<feature type="repeat" description="TPR" evidence="1">
    <location>
        <begin position="299"/>
        <end position="332"/>
    </location>
</feature>
<dbReference type="Pfam" id="PF13176">
    <property type="entry name" value="TPR_7"/>
    <property type="match status" value="2"/>
</dbReference>
<feature type="repeat" description="TPR" evidence="1">
    <location>
        <begin position="442"/>
        <end position="475"/>
    </location>
</feature>
<dbReference type="EMBL" id="VTOW01000001">
    <property type="protein sequence ID" value="NKE70896.1"/>
    <property type="molecule type" value="Genomic_DNA"/>
</dbReference>